<dbReference type="Proteomes" id="UP000318704">
    <property type="component" value="Chromosome"/>
</dbReference>
<dbReference type="SUPFAM" id="SSF52172">
    <property type="entry name" value="CheY-like"/>
    <property type="match status" value="1"/>
</dbReference>
<dbReference type="EMBL" id="CP037920">
    <property type="protein sequence ID" value="QDT97412.1"/>
    <property type="molecule type" value="Genomic_DNA"/>
</dbReference>
<dbReference type="AlphaFoldDB" id="A0A517VWP7"/>
<dbReference type="GO" id="GO:0000160">
    <property type="term" value="P:phosphorelay signal transduction system"/>
    <property type="evidence" value="ECO:0007669"/>
    <property type="project" value="InterPro"/>
</dbReference>
<feature type="modified residue" description="4-aspartylphosphate" evidence="2">
    <location>
        <position position="71"/>
    </location>
</feature>
<dbReference type="KEGG" id="gaw:V144x_28870"/>
<dbReference type="PANTHER" id="PTHR45339:SF3">
    <property type="entry name" value="HISTIDINE KINASE"/>
    <property type="match status" value="1"/>
</dbReference>
<dbReference type="CDD" id="cd17546">
    <property type="entry name" value="REC_hyHK_CKI1_RcsC-like"/>
    <property type="match status" value="1"/>
</dbReference>
<dbReference type="RefSeq" id="WP_144985764.1">
    <property type="nucleotide sequence ID" value="NZ_CP037920.1"/>
</dbReference>
<keyword evidence="4" id="KW-0418">Kinase</keyword>
<dbReference type="SMART" id="SM00448">
    <property type="entry name" value="REC"/>
    <property type="match status" value="1"/>
</dbReference>
<evidence type="ECO:0000256" key="1">
    <source>
        <dbReference type="ARBA" id="ARBA00022553"/>
    </source>
</evidence>
<keyword evidence="1 2" id="KW-0597">Phosphoprotein</keyword>
<name>A0A517VWP7_9PLAN</name>
<dbReference type="Pfam" id="PF00072">
    <property type="entry name" value="Response_reg"/>
    <property type="match status" value="1"/>
</dbReference>
<feature type="domain" description="Response regulatory" evidence="3">
    <location>
        <begin position="17"/>
        <end position="136"/>
    </location>
</feature>
<dbReference type="InterPro" id="IPR001789">
    <property type="entry name" value="Sig_transdc_resp-reg_receiver"/>
</dbReference>
<sequence>MNDQDKSTDQENQLECRVLLAEDMPDNQRLVSYYLKQAGAEVFIAEDGQIAYDLAMEARDHGFPFDVILMDIQMPSIDGNEATKKLRDAGYTSPIIAITAHTSLYDRDSCVAAGCDNYTTKPVDRDKLINLVAHYASLQKKKKCLAEDAII</sequence>
<dbReference type="Gene3D" id="3.40.50.2300">
    <property type="match status" value="1"/>
</dbReference>
<dbReference type="EC" id="2.7.13.3" evidence="4"/>
<evidence type="ECO:0000313" key="4">
    <source>
        <dbReference type="EMBL" id="QDT97412.1"/>
    </source>
</evidence>
<protein>
    <submittedName>
        <fullName evidence="4">Signal transduction histidine-protein kinase BarA</fullName>
        <ecNumber evidence="4">2.7.13.3</ecNumber>
    </submittedName>
</protein>
<keyword evidence="4" id="KW-0808">Transferase</keyword>
<dbReference type="InterPro" id="IPR011006">
    <property type="entry name" value="CheY-like_superfamily"/>
</dbReference>
<dbReference type="GO" id="GO:0004673">
    <property type="term" value="F:protein histidine kinase activity"/>
    <property type="evidence" value="ECO:0007669"/>
    <property type="project" value="UniProtKB-EC"/>
</dbReference>
<evidence type="ECO:0000313" key="5">
    <source>
        <dbReference type="Proteomes" id="UP000318704"/>
    </source>
</evidence>
<dbReference type="PANTHER" id="PTHR45339">
    <property type="entry name" value="HYBRID SIGNAL TRANSDUCTION HISTIDINE KINASE J"/>
    <property type="match status" value="1"/>
</dbReference>
<gene>
    <name evidence="4" type="primary">barA_2</name>
    <name evidence="4" type="ORF">V144x_28870</name>
</gene>
<dbReference type="PROSITE" id="PS50110">
    <property type="entry name" value="RESPONSE_REGULATORY"/>
    <property type="match status" value="1"/>
</dbReference>
<organism evidence="4 5">
    <name type="scientific">Gimesia aquarii</name>
    <dbReference type="NCBI Taxonomy" id="2527964"/>
    <lineage>
        <taxon>Bacteria</taxon>
        <taxon>Pseudomonadati</taxon>
        <taxon>Planctomycetota</taxon>
        <taxon>Planctomycetia</taxon>
        <taxon>Planctomycetales</taxon>
        <taxon>Planctomycetaceae</taxon>
        <taxon>Gimesia</taxon>
    </lineage>
</organism>
<evidence type="ECO:0000256" key="2">
    <source>
        <dbReference type="PROSITE-ProRule" id="PRU00169"/>
    </source>
</evidence>
<reference evidence="4 5" key="1">
    <citation type="submission" date="2019-03" db="EMBL/GenBank/DDBJ databases">
        <title>Deep-cultivation of Planctomycetes and their phenomic and genomic characterization uncovers novel biology.</title>
        <authorList>
            <person name="Wiegand S."/>
            <person name="Jogler M."/>
            <person name="Boedeker C."/>
            <person name="Pinto D."/>
            <person name="Vollmers J."/>
            <person name="Rivas-Marin E."/>
            <person name="Kohn T."/>
            <person name="Peeters S.H."/>
            <person name="Heuer A."/>
            <person name="Rast P."/>
            <person name="Oberbeckmann S."/>
            <person name="Bunk B."/>
            <person name="Jeske O."/>
            <person name="Meyerdierks A."/>
            <person name="Storesund J.E."/>
            <person name="Kallscheuer N."/>
            <person name="Luecker S."/>
            <person name="Lage O.M."/>
            <person name="Pohl T."/>
            <person name="Merkel B.J."/>
            <person name="Hornburger P."/>
            <person name="Mueller R.-W."/>
            <person name="Bruemmer F."/>
            <person name="Labrenz M."/>
            <person name="Spormann A.M."/>
            <person name="Op den Camp H."/>
            <person name="Overmann J."/>
            <person name="Amann R."/>
            <person name="Jetten M.S.M."/>
            <person name="Mascher T."/>
            <person name="Medema M.H."/>
            <person name="Devos D.P."/>
            <person name="Kaster A.-K."/>
            <person name="Ovreas L."/>
            <person name="Rohde M."/>
            <person name="Galperin M.Y."/>
            <person name="Jogler C."/>
        </authorList>
    </citation>
    <scope>NUCLEOTIDE SEQUENCE [LARGE SCALE GENOMIC DNA]</scope>
    <source>
        <strain evidence="4 5">V144</strain>
    </source>
</reference>
<proteinExistence type="predicted"/>
<evidence type="ECO:0000259" key="3">
    <source>
        <dbReference type="PROSITE" id="PS50110"/>
    </source>
</evidence>
<accession>A0A517VWP7</accession>